<evidence type="ECO:0000313" key="3">
    <source>
        <dbReference type="Proteomes" id="UP000236291"/>
    </source>
</evidence>
<protein>
    <submittedName>
        <fullName evidence="2">Uncharacterized protein</fullName>
    </submittedName>
</protein>
<proteinExistence type="predicted"/>
<keyword evidence="1" id="KW-1133">Transmembrane helix</keyword>
<dbReference type="AlphaFoldDB" id="A0A2K3K3A7"/>
<evidence type="ECO:0000256" key="1">
    <source>
        <dbReference type="SAM" id="Phobius"/>
    </source>
</evidence>
<evidence type="ECO:0000313" key="2">
    <source>
        <dbReference type="EMBL" id="PNX60764.1"/>
    </source>
</evidence>
<organism evidence="2 3">
    <name type="scientific">Trifolium pratense</name>
    <name type="common">Red clover</name>
    <dbReference type="NCBI Taxonomy" id="57577"/>
    <lineage>
        <taxon>Eukaryota</taxon>
        <taxon>Viridiplantae</taxon>
        <taxon>Streptophyta</taxon>
        <taxon>Embryophyta</taxon>
        <taxon>Tracheophyta</taxon>
        <taxon>Spermatophyta</taxon>
        <taxon>Magnoliopsida</taxon>
        <taxon>eudicotyledons</taxon>
        <taxon>Gunneridae</taxon>
        <taxon>Pentapetalae</taxon>
        <taxon>rosids</taxon>
        <taxon>fabids</taxon>
        <taxon>Fabales</taxon>
        <taxon>Fabaceae</taxon>
        <taxon>Papilionoideae</taxon>
        <taxon>50 kb inversion clade</taxon>
        <taxon>NPAAA clade</taxon>
        <taxon>Hologalegina</taxon>
        <taxon>IRL clade</taxon>
        <taxon>Trifolieae</taxon>
        <taxon>Trifolium</taxon>
    </lineage>
</organism>
<feature type="transmembrane region" description="Helical" evidence="1">
    <location>
        <begin position="84"/>
        <end position="105"/>
    </location>
</feature>
<sequence length="111" mass="12173">MLVQLILLQEQPFLGLCHDFFKRENGGSSYSSIGVSFRSNGTAFQSGSYENILIAGTAFQSGSYENILRDMYPQSMQNLFELKLVPVITLLFCAGLVGLSLSYAFTLTGAQ</sequence>
<dbReference type="Proteomes" id="UP000236291">
    <property type="component" value="Unassembled WGS sequence"/>
</dbReference>
<feature type="non-terminal residue" evidence="2">
    <location>
        <position position="111"/>
    </location>
</feature>
<reference evidence="2 3" key="2">
    <citation type="journal article" date="2017" name="Front. Plant Sci.">
        <title>Gene Classification and Mining of Molecular Markers Useful in Red Clover (Trifolium pratense) Breeding.</title>
        <authorList>
            <person name="Istvanek J."/>
            <person name="Dluhosova J."/>
            <person name="Dluhos P."/>
            <person name="Patkova L."/>
            <person name="Nedelnik J."/>
            <person name="Repkova J."/>
        </authorList>
    </citation>
    <scope>NUCLEOTIDE SEQUENCE [LARGE SCALE GENOMIC DNA]</scope>
    <source>
        <strain evidence="3">cv. Tatra</strain>
        <tissue evidence="2">Young leaves</tissue>
    </source>
</reference>
<reference evidence="2 3" key="1">
    <citation type="journal article" date="2014" name="Am. J. Bot.">
        <title>Genome assembly and annotation for red clover (Trifolium pratense; Fabaceae).</title>
        <authorList>
            <person name="Istvanek J."/>
            <person name="Jaros M."/>
            <person name="Krenek A."/>
            <person name="Repkova J."/>
        </authorList>
    </citation>
    <scope>NUCLEOTIDE SEQUENCE [LARGE SCALE GENOMIC DNA]</scope>
    <source>
        <strain evidence="3">cv. Tatra</strain>
        <tissue evidence="2">Young leaves</tissue>
    </source>
</reference>
<dbReference type="EMBL" id="ASHM01083489">
    <property type="protein sequence ID" value="PNX60764.1"/>
    <property type="molecule type" value="Genomic_DNA"/>
</dbReference>
<name>A0A2K3K3A7_TRIPR</name>
<keyword evidence="1" id="KW-0812">Transmembrane</keyword>
<comment type="caution">
    <text evidence="2">The sequence shown here is derived from an EMBL/GenBank/DDBJ whole genome shotgun (WGS) entry which is preliminary data.</text>
</comment>
<keyword evidence="1" id="KW-0472">Membrane</keyword>
<accession>A0A2K3K3A7</accession>
<gene>
    <name evidence="2" type="ORF">L195_g052099</name>
</gene>